<gene>
    <name evidence="3" type="ORF">F8O05_03955</name>
</gene>
<dbReference type="PROSITE" id="PS50937">
    <property type="entry name" value="HTH_MERR_2"/>
    <property type="match status" value="1"/>
</dbReference>
<dbReference type="OrthoDB" id="3191171at2"/>
<evidence type="ECO:0000313" key="3">
    <source>
        <dbReference type="EMBL" id="KAB1643962.1"/>
    </source>
</evidence>
<reference evidence="3 4" key="1">
    <citation type="submission" date="2019-09" db="EMBL/GenBank/DDBJ databases">
        <title>Phylogeny of genus Pseudoclavibacter and closely related genus.</title>
        <authorList>
            <person name="Li Y."/>
        </authorList>
    </citation>
    <scope>NUCLEOTIDE SEQUENCE [LARGE SCALE GENOMIC DNA]</scope>
    <source>
        <strain evidence="3 4">KCTC 13959</strain>
    </source>
</reference>
<dbReference type="GO" id="GO:0003700">
    <property type="term" value="F:DNA-binding transcription factor activity"/>
    <property type="evidence" value="ECO:0007669"/>
    <property type="project" value="InterPro"/>
</dbReference>
<dbReference type="AlphaFoldDB" id="A0A7J5BD37"/>
<dbReference type="CDD" id="cd00592">
    <property type="entry name" value="HTH_MerR-like"/>
    <property type="match status" value="1"/>
</dbReference>
<organism evidence="3 4">
    <name type="scientific">Gulosibacter chungangensis</name>
    <dbReference type="NCBI Taxonomy" id="979746"/>
    <lineage>
        <taxon>Bacteria</taxon>
        <taxon>Bacillati</taxon>
        <taxon>Actinomycetota</taxon>
        <taxon>Actinomycetes</taxon>
        <taxon>Micrococcales</taxon>
        <taxon>Microbacteriaceae</taxon>
        <taxon>Gulosibacter</taxon>
    </lineage>
</organism>
<proteinExistence type="predicted"/>
<dbReference type="RefSeq" id="WP_158051466.1">
    <property type="nucleotide sequence ID" value="NZ_WBKB01000002.1"/>
</dbReference>
<accession>A0A7J5BD37</accession>
<dbReference type="InterPro" id="IPR000551">
    <property type="entry name" value="MerR-type_HTH_dom"/>
</dbReference>
<sequence>MGFGSAASRSSGALPKLSIGQVLQRLANEHPDLTPSKIRFLEEQGLVHPARTTSGYRKFSDADVERIRTILALQRDHYLPLKVIAEHLASLDRGERPELPTPVASRPKTNGSILANDAELSRDELLRRSGASKELLEQAQAASLIQRTNSFHADDLNLLVALAELERSGIGPRHLRPFRTASQHEIGLIEQALSGVARKPESTHRSRSEAKADELADALERVRRGLVRQSLRGRAHGR</sequence>
<evidence type="ECO:0000313" key="4">
    <source>
        <dbReference type="Proteomes" id="UP000433493"/>
    </source>
</evidence>
<dbReference type="Gene3D" id="1.10.1660.10">
    <property type="match status" value="1"/>
</dbReference>
<dbReference type="Proteomes" id="UP000433493">
    <property type="component" value="Unassembled WGS sequence"/>
</dbReference>
<protein>
    <submittedName>
        <fullName evidence="3">MerR family transcriptional regulator</fullName>
    </submittedName>
</protein>
<dbReference type="GO" id="GO:0003677">
    <property type="term" value="F:DNA binding"/>
    <property type="evidence" value="ECO:0007669"/>
    <property type="project" value="UniProtKB-KW"/>
</dbReference>
<evidence type="ECO:0000259" key="2">
    <source>
        <dbReference type="PROSITE" id="PS50937"/>
    </source>
</evidence>
<dbReference type="PANTHER" id="PTHR30204:SF89">
    <property type="entry name" value="HTH MERR-TYPE DOMAIN-CONTAINING PROTEIN"/>
    <property type="match status" value="1"/>
</dbReference>
<dbReference type="Pfam" id="PF13411">
    <property type="entry name" value="MerR_1"/>
    <property type="match status" value="1"/>
</dbReference>
<keyword evidence="1" id="KW-0238">DNA-binding</keyword>
<dbReference type="SMART" id="SM00422">
    <property type="entry name" value="HTH_MERR"/>
    <property type="match status" value="1"/>
</dbReference>
<dbReference type="PANTHER" id="PTHR30204">
    <property type="entry name" value="REDOX-CYCLING DRUG-SENSING TRANSCRIPTIONAL ACTIVATOR SOXR"/>
    <property type="match status" value="1"/>
</dbReference>
<name>A0A7J5BD37_9MICO</name>
<dbReference type="EMBL" id="WBKB01000002">
    <property type="protein sequence ID" value="KAB1643962.1"/>
    <property type="molecule type" value="Genomic_DNA"/>
</dbReference>
<evidence type="ECO:0000256" key="1">
    <source>
        <dbReference type="ARBA" id="ARBA00023125"/>
    </source>
</evidence>
<dbReference type="InterPro" id="IPR009061">
    <property type="entry name" value="DNA-bd_dom_put_sf"/>
</dbReference>
<feature type="domain" description="HTH merR-type" evidence="2">
    <location>
        <begin position="32"/>
        <end position="90"/>
    </location>
</feature>
<dbReference type="InterPro" id="IPR047057">
    <property type="entry name" value="MerR_fam"/>
</dbReference>
<comment type="caution">
    <text evidence="3">The sequence shown here is derived from an EMBL/GenBank/DDBJ whole genome shotgun (WGS) entry which is preliminary data.</text>
</comment>
<dbReference type="SUPFAM" id="SSF46955">
    <property type="entry name" value="Putative DNA-binding domain"/>
    <property type="match status" value="1"/>
</dbReference>
<keyword evidence="4" id="KW-1185">Reference proteome</keyword>